<evidence type="ECO:0000313" key="4">
    <source>
        <dbReference type="Proteomes" id="UP000632740"/>
    </source>
</evidence>
<organism evidence="3 4">
    <name type="scientific">Cellulomonas chitinilytica</name>
    <dbReference type="NCBI Taxonomy" id="398759"/>
    <lineage>
        <taxon>Bacteria</taxon>
        <taxon>Bacillati</taxon>
        <taxon>Actinomycetota</taxon>
        <taxon>Actinomycetes</taxon>
        <taxon>Micrococcales</taxon>
        <taxon>Cellulomonadaceae</taxon>
        <taxon>Cellulomonas</taxon>
    </lineage>
</organism>
<reference evidence="3" key="1">
    <citation type="submission" date="2021-01" db="EMBL/GenBank/DDBJ databases">
        <title>Whole genome shotgun sequence of Cellulomonas chitinilytica NBRC 110799.</title>
        <authorList>
            <person name="Komaki H."/>
            <person name="Tamura T."/>
        </authorList>
    </citation>
    <scope>NUCLEOTIDE SEQUENCE</scope>
    <source>
        <strain evidence="3">NBRC 110799</strain>
    </source>
</reference>
<dbReference type="AlphaFoldDB" id="A0A919P0U4"/>
<proteinExistence type="predicted"/>
<dbReference type="InterPro" id="IPR028087">
    <property type="entry name" value="Tad_N"/>
</dbReference>
<dbReference type="RefSeq" id="WP_239070175.1">
    <property type="nucleotide sequence ID" value="NZ_BONK01000005.1"/>
</dbReference>
<dbReference type="Pfam" id="PF13400">
    <property type="entry name" value="Tad"/>
    <property type="match status" value="1"/>
</dbReference>
<sequence length="153" mass="15504">MIVVSLANIGRLRAEDEKDRGSVSVWMISTALTLMVLVGLAVDLGGQVLAKQRAQDIAVEAARTAGQQLQAPMAVLGQGAIVDASAAVAAGSAYIAGAPDMTGGVSVADGVVVIVDTTTTYNTKFLDLIGVRSLTVTGHAEVRIVRSVGGVAS</sequence>
<name>A0A919P0U4_9CELL</name>
<dbReference type="EMBL" id="BONK01000005">
    <property type="protein sequence ID" value="GIG21162.1"/>
    <property type="molecule type" value="Genomic_DNA"/>
</dbReference>
<gene>
    <name evidence="3" type="ORF">Cch01nite_18860</name>
</gene>
<accession>A0A919P0U4</accession>
<keyword evidence="4" id="KW-1185">Reference proteome</keyword>
<keyword evidence="1" id="KW-0472">Membrane</keyword>
<dbReference type="Proteomes" id="UP000632740">
    <property type="component" value="Unassembled WGS sequence"/>
</dbReference>
<keyword evidence="1" id="KW-1133">Transmembrane helix</keyword>
<evidence type="ECO:0000256" key="1">
    <source>
        <dbReference type="SAM" id="Phobius"/>
    </source>
</evidence>
<evidence type="ECO:0000259" key="2">
    <source>
        <dbReference type="Pfam" id="PF13400"/>
    </source>
</evidence>
<feature type="domain" description="Putative Flp pilus-assembly TadG-like N-terminal" evidence="2">
    <location>
        <begin position="21"/>
        <end position="67"/>
    </location>
</feature>
<comment type="caution">
    <text evidence="3">The sequence shown here is derived from an EMBL/GenBank/DDBJ whole genome shotgun (WGS) entry which is preliminary data.</text>
</comment>
<feature type="transmembrane region" description="Helical" evidence="1">
    <location>
        <begin position="23"/>
        <end position="44"/>
    </location>
</feature>
<protein>
    <submittedName>
        <fullName evidence="3">Membrane protein</fullName>
    </submittedName>
</protein>
<evidence type="ECO:0000313" key="3">
    <source>
        <dbReference type="EMBL" id="GIG21162.1"/>
    </source>
</evidence>
<keyword evidence="1" id="KW-0812">Transmembrane</keyword>